<feature type="transmembrane region" description="Helical" evidence="1">
    <location>
        <begin position="91"/>
        <end position="109"/>
    </location>
</feature>
<evidence type="ECO:0000256" key="1">
    <source>
        <dbReference type="SAM" id="Phobius"/>
    </source>
</evidence>
<feature type="transmembrane region" description="Helical" evidence="1">
    <location>
        <begin position="168"/>
        <end position="185"/>
    </location>
</feature>
<accession>A0A2H3JE18</accession>
<dbReference type="EMBL" id="KB467898">
    <property type="protein sequence ID" value="PCH36979.1"/>
    <property type="molecule type" value="Genomic_DNA"/>
</dbReference>
<feature type="transmembrane region" description="Helical" evidence="1">
    <location>
        <begin position="129"/>
        <end position="147"/>
    </location>
</feature>
<dbReference type="Proteomes" id="UP000218811">
    <property type="component" value="Unassembled WGS sequence"/>
</dbReference>
<feature type="domain" description="DUF6534" evidence="2">
    <location>
        <begin position="132"/>
        <end position="212"/>
    </location>
</feature>
<evidence type="ECO:0000313" key="4">
    <source>
        <dbReference type="Proteomes" id="UP000218811"/>
    </source>
</evidence>
<evidence type="ECO:0000259" key="2">
    <source>
        <dbReference type="Pfam" id="PF20152"/>
    </source>
</evidence>
<keyword evidence="1" id="KW-1133">Transmembrane helix</keyword>
<keyword evidence="1" id="KW-0472">Membrane</keyword>
<dbReference type="AlphaFoldDB" id="A0A2H3JE18"/>
<gene>
    <name evidence="3" type="ORF">WOLCODRAFT_20863</name>
</gene>
<dbReference type="Pfam" id="PF20152">
    <property type="entry name" value="DUF6534"/>
    <property type="match status" value="1"/>
</dbReference>
<name>A0A2H3JE18_WOLCO</name>
<dbReference type="STRING" id="742152.A0A2H3JE18"/>
<organism evidence="3 4">
    <name type="scientific">Wolfiporia cocos (strain MD-104)</name>
    <name type="common">Brown rot fungus</name>
    <dbReference type="NCBI Taxonomy" id="742152"/>
    <lineage>
        <taxon>Eukaryota</taxon>
        <taxon>Fungi</taxon>
        <taxon>Dikarya</taxon>
        <taxon>Basidiomycota</taxon>
        <taxon>Agaricomycotina</taxon>
        <taxon>Agaricomycetes</taxon>
        <taxon>Polyporales</taxon>
        <taxon>Phaeolaceae</taxon>
        <taxon>Wolfiporia</taxon>
    </lineage>
</organism>
<sequence>MTGPNLHLSSTDGCTFVGILFSLLGLKYTTAIAEGSDKDKHIDDNTMAVRYSQRINLTTDSTSIPFKKLLMTHSAIEDQIPTTTQRYWRKIFTQYAIQLSLLSIFFQIYGNRSLIASEMRVMTAGRVQAAFAVVTDIYIAISMCSVLQEKKTEFGPTKGVISKLINYAINRGVILTILQLLQVLLTISTKTELDQIFYFPLSTVYVNSVLAVPLEVQCIVLKYKRLALFAIR</sequence>
<keyword evidence="4" id="KW-1185">Reference proteome</keyword>
<dbReference type="InterPro" id="IPR045339">
    <property type="entry name" value="DUF6534"/>
</dbReference>
<proteinExistence type="predicted"/>
<reference evidence="3 4" key="1">
    <citation type="journal article" date="2012" name="Science">
        <title>The Paleozoic origin of enzymatic lignin decomposition reconstructed from 31 fungal genomes.</title>
        <authorList>
            <person name="Floudas D."/>
            <person name="Binder M."/>
            <person name="Riley R."/>
            <person name="Barry K."/>
            <person name="Blanchette R.A."/>
            <person name="Henrissat B."/>
            <person name="Martinez A.T."/>
            <person name="Otillar R."/>
            <person name="Spatafora J.W."/>
            <person name="Yadav J.S."/>
            <person name="Aerts A."/>
            <person name="Benoit I."/>
            <person name="Boyd A."/>
            <person name="Carlson A."/>
            <person name="Copeland A."/>
            <person name="Coutinho P.M."/>
            <person name="de Vries R.P."/>
            <person name="Ferreira P."/>
            <person name="Findley K."/>
            <person name="Foster B."/>
            <person name="Gaskell J."/>
            <person name="Glotzer D."/>
            <person name="Gorecki P."/>
            <person name="Heitman J."/>
            <person name="Hesse C."/>
            <person name="Hori C."/>
            <person name="Igarashi K."/>
            <person name="Jurgens J.A."/>
            <person name="Kallen N."/>
            <person name="Kersten P."/>
            <person name="Kohler A."/>
            <person name="Kuees U."/>
            <person name="Kumar T.K.A."/>
            <person name="Kuo A."/>
            <person name="LaButti K."/>
            <person name="Larrondo L.F."/>
            <person name="Lindquist E."/>
            <person name="Ling A."/>
            <person name="Lombard V."/>
            <person name="Lucas S."/>
            <person name="Lundell T."/>
            <person name="Martin R."/>
            <person name="McLaughlin D.J."/>
            <person name="Morgenstern I."/>
            <person name="Morin E."/>
            <person name="Murat C."/>
            <person name="Nagy L.G."/>
            <person name="Nolan M."/>
            <person name="Ohm R.A."/>
            <person name="Patyshakuliyeva A."/>
            <person name="Rokas A."/>
            <person name="Ruiz-Duenas F.J."/>
            <person name="Sabat G."/>
            <person name="Salamov A."/>
            <person name="Samejima M."/>
            <person name="Schmutz J."/>
            <person name="Slot J.C."/>
            <person name="St John F."/>
            <person name="Stenlid J."/>
            <person name="Sun H."/>
            <person name="Sun S."/>
            <person name="Syed K."/>
            <person name="Tsang A."/>
            <person name="Wiebenga A."/>
            <person name="Young D."/>
            <person name="Pisabarro A."/>
            <person name="Eastwood D.C."/>
            <person name="Martin F."/>
            <person name="Cullen D."/>
            <person name="Grigoriev I.V."/>
            <person name="Hibbett D.S."/>
        </authorList>
    </citation>
    <scope>NUCLEOTIDE SEQUENCE [LARGE SCALE GENOMIC DNA]</scope>
    <source>
        <strain evidence="3 4">MD-104</strain>
    </source>
</reference>
<keyword evidence="1" id="KW-0812">Transmembrane</keyword>
<feature type="transmembrane region" description="Helical" evidence="1">
    <location>
        <begin position="197"/>
        <end position="216"/>
    </location>
</feature>
<protein>
    <recommendedName>
        <fullName evidence="2">DUF6534 domain-containing protein</fullName>
    </recommendedName>
</protein>
<evidence type="ECO:0000313" key="3">
    <source>
        <dbReference type="EMBL" id="PCH36979.1"/>
    </source>
</evidence>